<dbReference type="InterPro" id="IPR004413">
    <property type="entry name" value="GatB"/>
</dbReference>
<evidence type="ECO:0000256" key="9">
    <source>
        <dbReference type="ARBA" id="ARBA00047380"/>
    </source>
</evidence>
<dbReference type="InterPro" id="IPR003789">
    <property type="entry name" value="Asn/Gln_tRNA_amidoTrase-B-like"/>
</dbReference>
<dbReference type="Pfam" id="PF02637">
    <property type="entry name" value="GatB_Yqey"/>
    <property type="match status" value="1"/>
</dbReference>
<evidence type="ECO:0000256" key="2">
    <source>
        <dbReference type="ARBA" id="ARBA00011123"/>
    </source>
</evidence>
<dbReference type="PROSITE" id="PS01234">
    <property type="entry name" value="GATB"/>
    <property type="match status" value="1"/>
</dbReference>
<evidence type="ECO:0000256" key="11">
    <source>
        <dbReference type="HAMAP-Rule" id="MF_00121"/>
    </source>
</evidence>
<dbReference type="Pfam" id="PF02934">
    <property type="entry name" value="GatB_N"/>
    <property type="match status" value="1"/>
</dbReference>
<dbReference type="GO" id="GO:0016740">
    <property type="term" value="F:transferase activity"/>
    <property type="evidence" value="ECO:0007669"/>
    <property type="project" value="UniProtKB-KW"/>
</dbReference>
<dbReference type="AlphaFoldDB" id="A0A1I5WQ86"/>
<evidence type="ECO:0000256" key="3">
    <source>
        <dbReference type="ARBA" id="ARBA00016923"/>
    </source>
</evidence>
<evidence type="ECO:0000256" key="4">
    <source>
        <dbReference type="ARBA" id="ARBA00022598"/>
    </source>
</evidence>
<dbReference type="InterPro" id="IPR042114">
    <property type="entry name" value="GatB_C_1"/>
</dbReference>
<dbReference type="OrthoDB" id="9804078at2"/>
<dbReference type="NCBIfam" id="TIGR00133">
    <property type="entry name" value="gatB"/>
    <property type="match status" value="1"/>
</dbReference>
<dbReference type="PANTHER" id="PTHR11659:SF4">
    <property type="entry name" value="ASPARTYL_GLUTAMYL-TRNA(GLN) AMIDOTRANSFERASE SUBUNIT B_E CATALYTIC DOMAIN-CONTAINING PROTEIN"/>
    <property type="match status" value="1"/>
</dbReference>
<dbReference type="SUPFAM" id="SSF89095">
    <property type="entry name" value="GatB/YqeY motif"/>
    <property type="match status" value="1"/>
</dbReference>
<comment type="similarity">
    <text evidence="1 11">Belongs to the GatB/GatE family. GatB subfamily.</text>
</comment>
<evidence type="ECO:0000313" key="14">
    <source>
        <dbReference type="Proteomes" id="UP000199306"/>
    </source>
</evidence>
<keyword evidence="5 11" id="KW-0547">Nucleotide-binding</keyword>
<feature type="domain" description="Asn/Gln amidotransferase" evidence="12">
    <location>
        <begin position="333"/>
        <end position="482"/>
    </location>
</feature>
<keyword evidence="7 11" id="KW-0648">Protein biosynthesis</keyword>
<protein>
    <recommendedName>
        <fullName evidence="3 11">Aspartyl/glutamyl-tRNA(Asn/Gln) amidotransferase subunit B</fullName>
        <shortName evidence="11">Asp/Glu-ADT subunit B</shortName>
        <ecNumber evidence="11">6.3.5.-</ecNumber>
    </recommendedName>
</protein>
<evidence type="ECO:0000256" key="6">
    <source>
        <dbReference type="ARBA" id="ARBA00022840"/>
    </source>
</evidence>
<dbReference type="InterPro" id="IPR023168">
    <property type="entry name" value="GatB_Yqey_C_2"/>
</dbReference>
<dbReference type="GO" id="GO:0050567">
    <property type="term" value="F:glutaminyl-tRNA synthase (glutamine-hydrolyzing) activity"/>
    <property type="evidence" value="ECO:0007669"/>
    <property type="project" value="UniProtKB-UniRule"/>
</dbReference>
<dbReference type="InterPro" id="IPR017958">
    <property type="entry name" value="Gln-tRNA_amidoTrfase_suB_CS"/>
</dbReference>
<dbReference type="EC" id="6.3.5.-" evidence="11"/>
<comment type="catalytic activity">
    <reaction evidence="9 11">
        <text>L-aspartyl-tRNA(Asn) + L-glutamine + ATP + H2O = L-asparaginyl-tRNA(Asn) + L-glutamate + ADP + phosphate + 2 H(+)</text>
        <dbReference type="Rhea" id="RHEA:14513"/>
        <dbReference type="Rhea" id="RHEA-COMP:9674"/>
        <dbReference type="Rhea" id="RHEA-COMP:9677"/>
        <dbReference type="ChEBI" id="CHEBI:15377"/>
        <dbReference type="ChEBI" id="CHEBI:15378"/>
        <dbReference type="ChEBI" id="CHEBI:29985"/>
        <dbReference type="ChEBI" id="CHEBI:30616"/>
        <dbReference type="ChEBI" id="CHEBI:43474"/>
        <dbReference type="ChEBI" id="CHEBI:58359"/>
        <dbReference type="ChEBI" id="CHEBI:78515"/>
        <dbReference type="ChEBI" id="CHEBI:78516"/>
        <dbReference type="ChEBI" id="CHEBI:456216"/>
    </reaction>
</comment>
<evidence type="ECO:0000259" key="12">
    <source>
        <dbReference type="SMART" id="SM00845"/>
    </source>
</evidence>
<dbReference type="STRING" id="1079859.SAMN04515674_112112"/>
<evidence type="ECO:0000256" key="8">
    <source>
        <dbReference type="ARBA" id="ARBA00024799"/>
    </source>
</evidence>
<dbReference type="RefSeq" id="WP_092018650.1">
    <property type="nucleotide sequence ID" value="NZ_FOXH01000012.1"/>
</dbReference>
<keyword evidence="13" id="KW-0808">Transferase</keyword>
<dbReference type="InterPro" id="IPR014746">
    <property type="entry name" value="Gln_synth/guanido_kin_cat_dom"/>
</dbReference>
<reference evidence="13 14" key="1">
    <citation type="submission" date="2016-10" db="EMBL/GenBank/DDBJ databases">
        <authorList>
            <person name="de Groot N.N."/>
        </authorList>
    </citation>
    <scope>NUCLEOTIDE SEQUENCE [LARGE SCALE GENOMIC DNA]</scope>
    <source>
        <strain evidence="14">E92,LMG 26720,CCM 7988</strain>
    </source>
</reference>
<dbReference type="InterPro" id="IPR017959">
    <property type="entry name" value="Asn/Gln-tRNA_amidoTrfase_suB/E"/>
</dbReference>
<dbReference type="NCBIfam" id="NF004014">
    <property type="entry name" value="PRK05477.1-4"/>
    <property type="match status" value="1"/>
</dbReference>
<dbReference type="HAMAP" id="MF_00121">
    <property type="entry name" value="GatB"/>
    <property type="match status" value="1"/>
</dbReference>
<dbReference type="PANTHER" id="PTHR11659">
    <property type="entry name" value="GLUTAMYL-TRNA GLN AMIDOTRANSFERASE SUBUNIT B MITOCHONDRIAL AND PROKARYOTIC PET112-RELATED"/>
    <property type="match status" value="1"/>
</dbReference>
<evidence type="ECO:0000256" key="5">
    <source>
        <dbReference type="ARBA" id="ARBA00022741"/>
    </source>
</evidence>
<dbReference type="SMART" id="SM00845">
    <property type="entry name" value="GatB_Yqey"/>
    <property type="match status" value="1"/>
</dbReference>
<dbReference type="InterPro" id="IPR018027">
    <property type="entry name" value="Asn/Gln_amidotransferase"/>
</dbReference>
<gene>
    <name evidence="11" type="primary">gatB</name>
    <name evidence="13" type="ORF">SAMN04515674_112112</name>
</gene>
<dbReference type="EMBL" id="FOXH01000012">
    <property type="protein sequence ID" value="SFQ21975.1"/>
    <property type="molecule type" value="Genomic_DNA"/>
</dbReference>
<comment type="catalytic activity">
    <reaction evidence="10 11">
        <text>L-glutamyl-tRNA(Gln) + L-glutamine + ATP + H2O = L-glutaminyl-tRNA(Gln) + L-glutamate + ADP + phosphate + H(+)</text>
        <dbReference type="Rhea" id="RHEA:17521"/>
        <dbReference type="Rhea" id="RHEA-COMP:9681"/>
        <dbReference type="Rhea" id="RHEA-COMP:9684"/>
        <dbReference type="ChEBI" id="CHEBI:15377"/>
        <dbReference type="ChEBI" id="CHEBI:15378"/>
        <dbReference type="ChEBI" id="CHEBI:29985"/>
        <dbReference type="ChEBI" id="CHEBI:30616"/>
        <dbReference type="ChEBI" id="CHEBI:43474"/>
        <dbReference type="ChEBI" id="CHEBI:58359"/>
        <dbReference type="ChEBI" id="CHEBI:78520"/>
        <dbReference type="ChEBI" id="CHEBI:78521"/>
        <dbReference type="ChEBI" id="CHEBI:456216"/>
    </reaction>
</comment>
<dbReference type="GO" id="GO:0050566">
    <property type="term" value="F:asparaginyl-tRNA synthase (glutamine-hydrolyzing) activity"/>
    <property type="evidence" value="ECO:0007669"/>
    <property type="project" value="RHEA"/>
</dbReference>
<dbReference type="NCBIfam" id="NF004012">
    <property type="entry name" value="PRK05477.1-2"/>
    <property type="match status" value="1"/>
</dbReference>
<comment type="subunit">
    <text evidence="2 11">Heterotrimer of A, B and C subunits.</text>
</comment>
<dbReference type="GO" id="GO:0006412">
    <property type="term" value="P:translation"/>
    <property type="evidence" value="ECO:0007669"/>
    <property type="project" value="UniProtKB-UniRule"/>
</dbReference>
<evidence type="ECO:0000256" key="7">
    <source>
        <dbReference type="ARBA" id="ARBA00022917"/>
    </source>
</evidence>
<dbReference type="Gene3D" id="1.10.10.410">
    <property type="match status" value="1"/>
</dbReference>
<name>A0A1I5WQ86_9BACT</name>
<proteinExistence type="inferred from homology"/>
<dbReference type="GO" id="GO:0005524">
    <property type="term" value="F:ATP binding"/>
    <property type="evidence" value="ECO:0007669"/>
    <property type="project" value="UniProtKB-KW"/>
</dbReference>
<dbReference type="SUPFAM" id="SSF55931">
    <property type="entry name" value="Glutamine synthetase/guanido kinase"/>
    <property type="match status" value="1"/>
</dbReference>
<evidence type="ECO:0000313" key="13">
    <source>
        <dbReference type="EMBL" id="SFQ21975.1"/>
    </source>
</evidence>
<keyword evidence="4 11" id="KW-0436">Ligase</keyword>
<sequence>MNPEIRSKYEVVIGLEVHAQLQTETKIFAADPASFGALPNTHISPITLGHPGTLPKLNRKAVEYAIKLGLAVGSKISDRQYFDRKNYFYPDLPKGYQITQDKTPICIGGGVKVKLKEGEKTVRFHHIHLEEDAGKMLHLDGESDSLVDYNRAGTPLVEMVTEPEIKSAEEAFQFMTEVRKLVRYLGICDGNMEEGSLRCDVNVSVMPVGSKVFGTKVEIKNMNSIRNVYRAIEFEIPRQIEMVERGEAIIQETRSFDANTGKTHGMREKESMNDYRYFPEPDLTPLIISEDWLSAVKTQMPALPWELFEKFTREYHLPEYDAGVLTDSREIAEYFEATCSFTNNYKAVSNWIMGTVKSYLNENNLEISDFSVSPERLAQLIILVDEDKVSNSTAAQKIFPELLKDSVKTPLQIAETNNLIQQSNTDSLQSLIDEVLAANQPKVKEYKQGKKGLLGMFMGEIMKKSKGSADPKVTTALLQKTLDSL</sequence>
<evidence type="ECO:0000256" key="1">
    <source>
        <dbReference type="ARBA" id="ARBA00005306"/>
    </source>
</evidence>
<accession>A0A1I5WQ86</accession>
<dbReference type="FunFam" id="1.10.10.410:FF:000001">
    <property type="entry name" value="Aspartyl/glutamyl-tRNA(Asn/Gln) amidotransferase subunit B"/>
    <property type="match status" value="1"/>
</dbReference>
<keyword evidence="6 11" id="KW-0067">ATP-binding</keyword>
<dbReference type="Proteomes" id="UP000199306">
    <property type="component" value="Unassembled WGS sequence"/>
</dbReference>
<organism evidence="13 14">
    <name type="scientific">Pseudarcicella hirudinis</name>
    <dbReference type="NCBI Taxonomy" id="1079859"/>
    <lineage>
        <taxon>Bacteria</taxon>
        <taxon>Pseudomonadati</taxon>
        <taxon>Bacteroidota</taxon>
        <taxon>Cytophagia</taxon>
        <taxon>Cytophagales</taxon>
        <taxon>Flectobacillaceae</taxon>
        <taxon>Pseudarcicella</taxon>
    </lineage>
</organism>
<comment type="function">
    <text evidence="8 11">Allows the formation of correctly charged Asn-tRNA(Asn) or Gln-tRNA(Gln) through the transamidation of misacylated Asp-tRNA(Asn) or Glu-tRNA(Gln) in organisms which lack either or both of asparaginyl-tRNA or glutaminyl-tRNA synthetases. The reaction takes place in the presence of glutamine and ATP through an activated phospho-Asp-tRNA(Asn) or phospho-Glu-tRNA(Gln).</text>
</comment>
<dbReference type="Gene3D" id="1.10.150.380">
    <property type="entry name" value="GatB domain, N-terminal subdomain"/>
    <property type="match status" value="1"/>
</dbReference>
<keyword evidence="14" id="KW-1185">Reference proteome</keyword>
<dbReference type="InterPro" id="IPR006075">
    <property type="entry name" value="Asn/Gln-tRNA_Trfase_suB/E_cat"/>
</dbReference>
<evidence type="ECO:0000256" key="10">
    <source>
        <dbReference type="ARBA" id="ARBA00047913"/>
    </source>
</evidence>